<reference evidence="1 2" key="1">
    <citation type="submission" date="2018-01" db="EMBL/GenBank/DDBJ databases">
        <title>Draft genome sequence of Sphaerisporangium sp. 7K107.</title>
        <authorList>
            <person name="Sahin N."/>
            <person name="Saygin H."/>
            <person name="Ay H."/>
        </authorList>
    </citation>
    <scope>NUCLEOTIDE SEQUENCE [LARGE SCALE GENOMIC DNA]</scope>
    <source>
        <strain evidence="1 2">7K107</strain>
    </source>
</reference>
<keyword evidence="2" id="KW-1185">Reference proteome</keyword>
<gene>
    <name evidence="1" type="ORF">C1I98_34200</name>
</gene>
<organism evidence="1 2">
    <name type="scientific">Spongiactinospora gelatinilytica</name>
    <dbReference type="NCBI Taxonomy" id="2666298"/>
    <lineage>
        <taxon>Bacteria</taxon>
        <taxon>Bacillati</taxon>
        <taxon>Actinomycetota</taxon>
        <taxon>Actinomycetes</taxon>
        <taxon>Streptosporangiales</taxon>
        <taxon>Streptosporangiaceae</taxon>
        <taxon>Spongiactinospora</taxon>
    </lineage>
</organism>
<accession>A0A2W2FMV6</accession>
<protein>
    <submittedName>
        <fullName evidence="1">Uncharacterized protein</fullName>
    </submittedName>
</protein>
<name>A0A2W2FMV6_9ACTN</name>
<dbReference type="Proteomes" id="UP000248544">
    <property type="component" value="Unassembled WGS sequence"/>
</dbReference>
<comment type="caution">
    <text evidence="1">The sequence shown here is derived from an EMBL/GenBank/DDBJ whole genome shotgun (WGS) entry which is preliminary data.</text>
</comment>
<dbReference type="EMBL" id="POUA01000444">
    <property type="protein sequence ID" value="PZG26018.1"/>
    <property type="molecule type" value="Genomic_DNA"/>
</dbReference>
<dbReference type="NCBIfam" id="NF038044">
    <property type="entry name" value="act_def_assoc_B"/>
    <property type="match status" value="1"/>
</dbReference>
<proteinExistence type="predicted"/>
<dbReference type="AlphaFoldDB" id="A0A2W2FMV6"/>
<evidence type="ECO:0000313" key="1">
    <source>
        <dbReference type="EMBL" id="PZG26018.1"/>
    </source>
</evidence>
<sequence>MRLADGIVFGTLPFCGVLVDTTTFRVVRVSARAGTALARLLDGDAIPDPFTDDLAARLTTAGLLRPAPGDGSA</sequence>
<evidence type="ECO:0000313" key="2">
    <source>
        <dbReference type="Proteomes" id="UP000248544"/>
    </source>
</evidence>